<accession>A0AAV0JNE8</accession>
<name>A0AAV0JNE8_9ROSI</name>
<dbReference type="Proteomes" id="UP001154282">
    <property type="component" value="Unassembled WGS sequence"/>
</dbReference>
<evidence type="ECO:0000256" key="1">
    <source>
        <dbReference type="SAM" id="Phobius"/>
    </source>
</evidence>
<proteinExistence type="predicted"/>
<evidence type="ECO:0008006" key="4">
    <source>
        <dbReference type="Google" id="ProtNLM"/>
    </source>
</evidence>
<organism evidence="2 3">
    <name type="scientific">Linum tenue</name>
    <dbReference type="NCBI Taxonomy" id="586396"/>
    <lineage>
        <taxon>Eukaryota</taxon>
        <taxon>Viridiplantae</taxon>
        <taxon>Streptophyta</taxon>
        <taxon>Embryophyta</taxon>
        <taxon>Tracheophyta</taxon>
        <taxon>Spermatophyta</taxon>
        <taxon>Magnoliopsida</taxon>
        <taxon>eudicotyledons</taxon>
        <taxon>Gunneridae</taxon>
        <taxon>Pentapetalae</taxon>
        <taxon>rosids</taxon>
        <taxon>fabids</taxon>
        <taxon>Malpighiales</taxon>
        <taxon>Linaceae</taxon>
        <taxon>Linum</taxon>
    </lineage>
</organism>
<feature type="transmembrane region" description="Helical" evidence="1">
    <location>
        <begin position="12"/>
        <end position="31"/>
    </location>
</feature>
<evidence type="ECO:0000313" key="2">
    <source>
        <dbReference type="EMBL" id="CAI0411489.1"/>
    </source>
</evidence>
<reference evidence="2" key="1">
    <citation type="submission" date="2022-08" db="EMBL/GenBank/DDBJ databases">
        <authorList>
            <person name="Gutierrez-Valencia J."/>
        </authorList>
    </citation>
    <scope>NUCLEOTIDE SEQUENCE</scope>
</reference>
<evidence type="ECO:0000313" key="3">
    <source>
        <dbReference type="Proteomes" id="UP001154282"/>
    </source>
</evidence>
<keyword evidence="1" id="KW-0812">Transmembrane</keyword>
<dbReference type="AlphaFoldDB" id="A0AAV0JNE8"/>
<keyword evidence="1" id="KW-1133">Transmembrane helix</keyword>
<feature type="non-terminal residue" evidence="2">
    <location>
        <position position="1"/>
    </location>
</feature>
<sequence length="90" mass="9985">LNNGSSTLAPTIILPLILTIWFIILSIQALIKSPLVTDRRTKAELYRGSATNGLYSLPLHIQSRAAPRVFTASLDLWHQRLGHANLRAVK</sequence>
<comment type="caution">
    <text evidence="2">The sequence shown here is derived from an EMBL/GenBank/DDBJ whole genome shotgun (WGS) entry which is preliminary data.</text>
</comment>
<keyword evidence="1" id="KW-0472">Membrane</keyword>
<dbReference type="EMBL" id="CAMGYJ010000005">
    <property type="protein sequence ID" value="CAI0411489.1"/>
    <property type="molecule type" value="Genomic_DNA"/>
</dbReference>
<protein>
    <recommendedName>
        <fullName evidence="4">GAG-pre-integrase domain-containing protein</fullName>
    </recommendedName>
</protein>
<gene>
    <name evidence="2" type="ORF">LITE_LOCUS15191</name>
</gene>
<feature type="non-terminal residue" evidence="2">
    <location>
        <position position="90"/>
    </location>
</feature>
<keyword evidence="3" id="KW-1185">Reference proteome</keyword>